<dbReference type="PROSITE" id="PS51725">
    <property type="entry name" value="ABM"/>
    <property type="match status" value="1"/>
</dbReference>
<proteinExistence type="predicted"/>
<dbReference type="InterPro" id="IPR011008">
    <property type="entry name" value="Dimeric_a/b-barrel"/>
</dbReference>
<reference evidence="2 3" key="1">
    <citation type="submission" date="2019-08" db="EMBL/GenBank/DDBJ databases">
        <title>Paraburkholderia simonii sp. nov. and P. youngii sp. nov. Brazilian and Mexican Mimosa-associated rhizobia.</title>
        <authorList>
            <person name="Mavima L."/>
            <person name="Beukes C.W."/>
            <person name="Palmer M."/>
            <person name="De Meyer S.E."/>
            <person name="James E.K."/>
            <person name="Maluk M."/>
            <person name="Avontuur J.R."/>
            <person name="Chan W.Y."/>
            <person name="Venter S.N."/>
            <person name="Steenkamp E.T."/>
        </authorList>
    </citation>
    <scope>NUCLEOTIDE SEQUENCE [LARGE SCALE GENOMIC DNA]</scope>
    <source>
        <strain evidence="2 3">JPY454</strain>
    </source>
</reference>
<keyword evidence="3" id="KW-1185">Reference proteome</keyword>
<accession>A0ABX2NIZ3</accession>
<evidence type="ECO:0000259" key="1">
    <source>
        <dbReference type="PROSITE" id="PS51725"/>
    </source>
</evidence>
<protein>
    <recommendedName>
        <fullName evidence="1">ABM domain-containing protein</fullName>
    </recommendedName>
</protein>
<dbReference type="RefSeq" id="WP_176122056.1">
    <property type="nucleotide sequence ID" value="NZ_JBNDLW010000004.1"/>
</dbReference>
<comment type="caution">
    <text evidence="2">The sequence shown here is derived from an EMBL/GenBank/DDBJ whole genome shotgun (WGS) entry which is preliminary data.</text>
</comment>
<evidence type="ECO:0000313" key="2">
    <source>
        <dbReference type="EMBL" id="NVI04168.1"/>
    </source>
</evidence>
<dbReference type="SUPFAM" id="SSF54909">
    <property type="entry name" value="Dimeric alpha+beta barrel"/>
    <property type="match status" value="1"/>
</dbReference>
<dbReference type="EMBL" id="VOMC01000009">
    <property type="protein sequence ID" value="NVI04168.1"/>
    <property type="molecule type" value="Genomic_DNA"/>
</dbReference>
<gene>
    <name evidence="2" type="ORF">FSB64_10335</name>
</gene>
<dbReference type="Proteomes" id="UP000821598">
    <property type="component" value="Unassembled WGS sequence"/>
</dbReference>
<dbReference type="PANTHER" id="PTHR33336:SF15">
    <property type="entry name" value="ABM DOMAIN-CONTAINING PROTEIN"/>
    <property type="match status" value="1"/>
</dbReference>
<dbReference type="InterPro" id="IPR007138">
    <property type="entry name" value="ABM_dom"/>
</dbReference>
<feature type="domain" description="ABM" evidence="1">
    <location>
        <begin position="13"/>
        <end position="103"/>
    </location>
</feature>
<dbReference type="InterPro" id="IPR050744">
    <property type="entry name" value="AI-2_Isomerase_LsrG"/>
</dbReference>
<dbReference type="Gene3D" id="3.30.70.100">
    <property type="match status" value="1"/>
</dbReference>
<organism evidence="2 3">
    <name type="scientific">Paraburkholderia youngii</name>
    <dbReference type="NCBI Taxonomy" id="2782701"/>
    <lineage>
        <taxon>Bacteria</taxon>
        <taxon>Pseudomonadati</taxon>
        <taxon>Pseudomonadota</taxon>
        <taxon>Betaproteobacteria</taxon>
        <taxon>Burkholderiales</taxon>
        <taxon>Burkholderiaceae</taxon>
        <taxon>Paraburkholderia</taxon>
    </lineage>
</organism>
<dbReference type="PANTHER" id="PTHR33336">
    <property type="entry name" value="QUINOL MONOOXYGENASE YGIN-RELATED"/>
    <property type="match status" value="1"/>
</dbReference>
<sequence length="114" mass="13061">MNQHTRTTASGEVIVMLNLHFKPGSAGKVLEKMLPGIRLTRMETGNNEFQMFKVKGSDDKYVVFERWKDQAALDWHWQQPYTKEALALFGEHLATPLSETDDVAYLTDVMEAEE</sequence>
<dbReference type="Pfam" id="PF03992">
    <property type="entry name" value="ABM"/>
    <property type="match status" value="1"/>
</dbReference>
<name>A0ABX2NIZ3_9BURK</name>
<evidence type="ECO:0000313" key="3">
    <source>
        <dbReference type="Proteomes" id="UP000821598"/>
    </source>
</evidence>